<dbReference type="Gene3D" id="3.30.420.150">
    <property type="entry name" value="Exopolyphosphatase. Domain 2"/>
    <property type="match status" value="1"/>
</dbReference>
<keyword evidence="3" id="KW-1185">Reference proteome</keyword>
<feature type="domain" description="Ppx/GppA phosphatase N-terminal" evidence="1">
    <location>
        <begin position="16"/>
        <end position="291"/>
    </location>
</feature>
<dbReference type="CDD" id="cd24054">
    <property type="entry name" value="ASKHA_NBD_AaPPX-GppA_MtPPX2-like"/>
    <property type="match status" value="1"/>
</dbReference>
<protein>
    <submittedName>
        <fullName evidence="2">Exopolyphosphatase</fullName>
    </submittedName>
</protein>
<evidence type="ECO:0000313" key="2">
    <source>
        <dbReference type="EMBL" id="MDT0632690.1"/>
    </source>
</evidence>
<organism evidence="2 3">
    <name type="scientific">Rubrivirga litoralis</name>
    <dbReference type="NCBI Taxonomy" id="3075598"/>
    <lineage>
        <taxon>Bacteria</taxon>
        <taxon>Pseudomonadati</taxon>
        <taxon>Rhodothermota</taxon>
        <taxon>Rhodothermia</taxon>
        <taxon>Rhodothermales</taxon>
        <taxon>Rubricoccaceae</taxon>
        <taxon>Rubrivirga</taxon>
    </lineage>
</organism>
<dbReference type="InterPro" id="IPR003695">
    <property type="entry name" value="Ppx_GppA_N"/>
</dbReference>
<dbReference type="Proteomes" id="UP001267426">
    <property type="component" value="Unassembled WGS sequence"/>
</dbReference>
<name>A0ABU3BTX4_9BACT</name>
<accession>A0ABU3BTX4</accession>
<dbReference type="EMBL" id="JAVRHT010000035">
    <property type="protein sequence ID" value="MDT0632690.1"/>
    <property type="molecule type" value="Genomic_DNA"/>
</dbReference>
<dbReference type="SUPFAM" id="SSF53067">
    <property type="entry name" value="Actin-like ATPase domain"/>
    <property type="match status" value="2"/>
</dbReference>
<dbReference type="InterPro" id="IPR050273">
    <property type="entry name" value="GppA/Ppx_hydrolase"/>
</dbReference>
<dbReference type="Pfam" id="PF02541">
    <property type="entry name" value="Ppx-GppA"/>
    <property type="match status" value="1"/>
</dbReference>
<evidence type="ECO:0000313" key="3">
    <source>
        <dbReference type="Proteomes" id="UP001267426"/>
    </source>
</evidence>
<comment type="caution">
    <text evidence="2">The sequence shown here is derived from an EMBL/GenBank/DDBJ whole genome shotgun (WGS) entry which is preliminary data.</text>
</comment>
<evidence type="ECO:0000259" key="1">
    <source>
        <dbReference type="Pfam" id="PF02541"/>
    </source>
</evidence>
<dbReference type="PANTHER" id="PTHR30005:SF13">
    <property type="entry name" value="EXOPOLYPHOSPHATASE 2"/>
    <property type="match status" value="1"/>
</dbReference>
<dbReference type="PANTHER" id="PTHR30005">
    <property type="entry name" value="EXOPOLYPHOSPHATASE"/>
    <property type="match status" value="1"/>
</dbReference>
<gene>
    <name evidence="2" type="ORF">RM540_13095</name>
</gene>
<sequence>MRVCAIDVGTNTVVSLVADVEDGRLDVVADEERFARLGQGVDASGRLADDAMDRVVDRLTAARATADRLGAERVVIGATSASRDAQNVGVLRDRVRDALGLDYRVIPGVEEAALSFRGALALLPDVAEAAVVDVGGGSTEVVAGTRAGGVTYRTSLDVGSVRLTERHLGERPPAPSAVRVAETDVAAALATVDRDAVRGLPLLATGSVARLLARLSEAAGDPPFVPLGEIEAWRDRLLGLTPAQALALAPDTLAGREDVAAASVLVLAAVVRALGAGGYVATPGALRHGLALWAAEQA</sequence>
<reference evidence="2 3" key="1">
    <citation type="submission" date="2023-09" db="EMBL/GenBank/DDBJ databases">
        <authorList>
            <person name="Rey-Velasco X."/>
        </authorList>
    </citation>
    <scope>NUCLEOTIDE SEQUENCE [LARGE SCALE GENOMIC DNA]</scope>
    <source>
        <strain evidence="2 3">F394</strain>
    </source>
</reference>
<dbReference type="Gene3D" id="3.30.420.40">
    <property type="match status" value="1"/>
</dbReference>
<dbReference type="InterPro" id="IPR043129">
    <property type="entry name" value="ATPase_NBD"/>
</dbReference>
<proteinExistence type="predicted"/>
<dbReference type="RefSeq" id="WP_311664818.1">
    <property type="nucleotide sequence ID" value="NZ_JAVRHT010000035.1"/>
</dbReference>